<keyword evidence="7 10" id="KW-0804">Transcription</keyword>
<dbReference type="InterPro" id="IPR003716">
    <property type="entry name" value="DNA-dir_RNA_pol_omega"/>
</dbReference>
<dbReference type="GO" id="GO:0003899">
    <property type="term" value="F:DNA-directed RNA polymerase activity"/>
    <property type="evidence" value="ECO:0007669"/>
    <property type="project" value="UniProtKB-UniRule"/>
</dbReference>
<proteinExistence type="inferred from homology"/>
<evidence type="ECO:0000256" key="3">
    <source>
        <dbReference type="ARBA" id="ARBA00013725"/>
    </source>
</evidence>
<dbReference type="PANTHER" id="PTHR34476">
    <property type="entry name" value="DNA-DIRECTED RNA POLYMERASE SUBUNIT OMEGA"/>
    <property type="match status" value="1"/>
</dbReference>
<dbReference type="PANTHER" id="PTHR34476:SF1">
    <property type="entry name" value="DNA-DIRECTED RNA POLYMERASE SUBUNIT OMEGA"/>
    <property type="match status" value="1"/>
</dbReference>
<dbReference type="AlphaFoldDB" id="A0A9D1LQ56"/>
<dbReference type="Gene3D" id="3.90.940.10">
    <property type="match status" value="1"/>
</dbReference>
<comment type="subunit">
    <text evidence="10">The RNAP catalytic core consists of 2 alpha, 1 beta, 1 beta' and 1 omega subunit. When a sigma factor is associated with the core the holoenzyme is formed, which can initiate transcription.</text>
</comment>
<evidence type="ECO:0000313" key="12">
    <source>
        <dbReference type="Proteomes" id="UP000824123"/>
    </source>
</evidence>
<dbReference type="GO" id="GO:0000428">
    <property type="term" value="C:DNA-directed RNA polymerase complex"/>
    <property type="evidence" value="ECO:0007669"/>
    <property type="project" value="UniProtKB-KW"/>
</dbReference>
<dbReference type="GO" id="GO:0003677">
    <property type="term" value="F:DNA binding"/>
    <property type="evidence" value="ECO:0007669"/>
    <property type="project" value="UniProtKB-UniRule"/>
</dbReference>
<dbReference type="NCBIfam" id="TIGR00690">
    <property type="entry name" value="rpoZ"/>
    <property type="match status" value="1"/>
</dbReference>
<dbReference type="InterPro" id="IPR006110">
    <property type="entry name" value="Pol_omega/Rpo6/RPB6"/>
</dbReference>
<dbReference type="Proteomes" id="UP000824123">
    <property type="component" value="Unassembled WGS sequence"/>
</dbReference>
<dbReference type="SUPFAM" id="SSF63562">
    <property type="entry name" value="RPB6/omega subunit-like"/>
    <property type="match status" value="1"/>
</dbReference>
<keyword evidence="4 10" id="KW-0240">DNA-directed RNA polymerase</keyword>
<sequence>MPMTKPPIAEMLEKVDCRYTLVVETAKRARALVGGAQPLIDTKETKPIVIAIDEIHRGLIGYTRNMDELVEKDEKKLQEGENQ</sequence>
<evidence type="ECO:0000256" key="7">
    <source>
        <dbReference type="ARBA" id="ARBA00023163"/>
    </source>
</evidence>
<evidence type="ECO:0000256" key="5">
    <source>
        <dbReference type="ARBA" id="ARBA00022679"/>
    </source>
</evidence>
<name>A0A9D1LQ56_9FIRM</name>
<evidence type="ECO:0000256" key="6">
    <source>
        <dbReference type="ARBA" id="ARBA00022695"/>
    </source>
</evidence>
<comment type="similarity">
    <text evidence="1 10">Belongs to the RNA polymerase subunit omega family.</text>
</comment>
<evidence type="ECO:0000256" key="1">
    <source>
        <dbReference type="ARBA" id="ARBA00006711"/>
    </source>
</evidence>
<evidence type="ECO:0000313" key="11">
    <source>
        <dbReference type="EMBL" id="HIU45930.1"/>
    </source>
</evidence>
<dbReference type="SMART" id="SM01409">
    <property type="entry name" value="RNA_pol_Rpb6"/>
    <property type="match status" value="1"/>
</dbReference>
<reference evidence="11" key="1">
    <citation type="submission" date="2020-10" db="EMBL/GenBank/DDBJ databases">
        <authorList>
            <person name="Gilroy R."/>
        </authorList>
    </citation>
    <scope>NUCLEOTIDE SEQUENCE</scope>
    <source>
        <strain evidence="11">ChiSxjej2B14-8506</strain>
    </source>
</reference>
<comment type="function">
    <text evidence="10">Promotes RNA polymerase assembly. Latches the N- and C-terminal regions of the beta' subunit thereby facilitating its interaction with the beta and alpha subunits.</text>
</comment>
<comment type="catalytic activity">
    <reaction evidence="9 10">
        <text>RNA(n) + a ribonucleoside 5'-triphosphate = RNA(n+1) + diphosphate</text>
        <dbReference type="Rhea" id="RHEA:21248"/>
        <dbReference type="Rhea" id="RHEA-COMP:14527"/>
        <dbReference type="Rhea" id="RHEA-COMP:17342"/>
        <dbReference type="ChEBI" id="CHEBI:33019"/>
        <dbReference type="ChEBI" id="CHEBI:61557"/>
        <dbReference type="ChEBI" id="CHEBI:140395"/>
        <dbReference type="EC" id="2.7.7.6"/>
    </reaction>
</comment>
<evidence type="ECO:0000256" key="4">
    <source>
        <dbReference type="ARBA" id="ARBA00022478"/>
    </source>
</evidence>
<dbReference type="EMBL" id="DVNK01000011">
    <property type="protein sequence ID" value="HIU45930.1"/>
    <property type="molecule type" value="Genomic_DNA"/>
</dbReference>
<organism evidence="11 12">
    <name type="scientific">Candidatus Fimadaptatus faecigallinarum</name>
    <dbReference type="NCBI Taxonomy" id="2840814"/>
    <lineage>
        <taxon>Bacteria</taxon>
        <taxon>Bacillati</taxon>
        <taxon>Bacillota</taxon>
        <taxon>Clostridia</taxon>
        <taxon>Eubacteriales</taxon>
        <taxon>Candidatus Fimadaptatus</taxon>
    </lineage>
</organism>
<keyword evidence="6 10" id="KW-0548">Nucleotidyltransferase</keyword>
<protein>
    <recommendedName>
        <fullName evidence="3 10">DNA-directed RNA polymerase subunit omega</fullName>
        <shortName evidence="10">RNAP omega subunit</shortName>
        <ecNumber evidence="2 10">2.7.7.6</ecNumber>
    </recommendedName>
    <alternativeName>
        <fullName evidence="10">RNA polymerase omega subunit</fullName>
    </alternativeName>
    <alternativeName>
        <fullName evidence="8 10">Transcriptase subunit omega</fullName>
    </alternativeName>
</protein>
<keyword evidence="5 10" id="KW-0808">Transferase</keyword>
<reference evidence="11" key="2">
    <citation type="journal article" date="2021" name="PeerJ">
        <title>Extensive microbial diversity within the chicken gut microbiome revealed by metagenomics and culture.</title>
        <authorList>
            <person name="Gilroy R."/>
            <person name="Ravi A."/>
            <person name="Getino M."/>
            <person name="Pursley I."/>
            <person name="Horton D.L."/>
            <person name="Alikhan N.F."/>
            <person name="Baker D."/>
            <person name="Gharbi K."/>
            <person name="Hall N."/>
            <person name="Watson M."/>
            <person name="Adriaenssens E.M."/>
            <person name="Foster-Nyarko E."/>
            <person name="Jarju S."/>
            <person name="Secka A."/>
            <person name="Antonio M."/>
            <person name="Oren A."/>
            <person name="Chaudhuri R.R."/>
            <person name="La Ragione R."/>
            <person name="Hildebrand F."/>
            <person name="Pallen M.J."/>
        </authorList>
    </citation>
    <scope>NUCLEOTIDE SEQUENCE</scope>
    <source>
        <strain evidence="11">ChiSxjej2B14-8506</strain>
    </source>
</reference>
<dbReference type="HAMAP" id="MF_00366">
    <property type="entry name" value="RNApol_bact_RpoZ"/>
    <property type="match status" value="1"/>
</dbReference>
<dbReference type="GO" id="GO:0006351">
    <property type="term" value="P:DNA-templated transcription"/>
    <property type="evidence" value="ECO:0007669"/>
    <property type="project" value="UniProtKB-UniRule"/>
</dbReference>
<dbReference type="Pfam" id="PF01192">
    <property type="entry name" value="RNA_pol_Rpb6"/>
    <property type="match status" value="1"/>
</dbReference>
<evidence type="ECO:0000256" key="2">
    <source>
        <dbReference type="ARBA" id="ARBA00012418"/>
    </source>
</evidence>
<accession>A0A9D1LQ56</accession>
<dbReference type="EC" id="2.7.7.6" evidence="2 10"/>
<comment type="caution">
    <text evidence="11">The sequence shown here is derived from an EMBL/GenBank/DDBJ whole genome shotgun (WGS) entry which is preliminary data.</text>
</comment>
<evidence type="ECO:0000256" key="9">
    <source>
        <dbReference type="ARBA" id="ARBA00048552"/>
    </source>
</evidence>
<dbReference type="InterPro" id="IPR036161">
    <property type="entry name" value="RPB6/omega-like_sf"/>
</dbReference>
<gene>
    <name evidence="10" type="primary">rpoZ</name>
    <name evidence="11" type="ORF">IAC59_01560</name>
</gene>
<evidence type="ECO:0000256" key="10">
    <source>
        <dbReference type="HAMAP-Rule" id="MF_00366"/>
    </source>
</evidence>
<evidence type="ECO:0000256" key="8">
    <source>
        <dbReference type="ARBA" id="ARBA00029924"/>
    </source>
</evidence>